<dbReference type="Proteomes" id="UP000095657">
    <property type="component" value="Unassembled WGS sequence"/>
</dbReference>
<dbReference type="GeneID" id="75112094"/>
<dbReference type="EMBL" id="VVYJ01000008">
    <property type="protein sequence ID" value="KAA5475132.1"/>
    <property type="molecule type" value="Genomic_DNA"/>
</dbReference>
<reference evidence="7" key="5">
    <citation type="submission" date="2023-07" db="EMBL/GenBank/DDBJ databases">
        <title>Whole Genome Sequencing of Colonoscopy isolates.</title>
        <authorList>
            <person name="Surve S.V."/>
            <person name="Valls R.A."/>
            <person name="Barrak K.E."/>
            <person name="Gardner T.B."/>
            <person name="O'Toole G.A."/>
        </authorList>
    </citation>
    <scope>NUCLEOTIDE SEQUENCE</scope>
    <source>
        <strain evidence="7">GP0119</strain>
    </source>
</reference>
<dbReference type="EMBL" id="JAUONL010000010">
    <property type="protein sequence ID" value="MDO6358640.1"/>
    <property type="molecule type" value="Genomic_DNA"/>
</dbReference>
<evidence type="ECO:0000313" key="17">
    <source>
        <dbReference type="Proteomes" id="UP000284689"/>
    </source>
</evidence>
<dbReference type="Proteomes" id="UP001170023">
    <property type="component" value="Unassembled WGS sequence"/>
</dbReference>
<dbReference type="Gene3D" id="2.60.120.10">
    <property type="entry name" value="Jelly Rolls"/>
    <property type="match status" value="1"/>
</dbReference>
<dbReference type="EMBL" id="VVYF01000018">
    <property type="protein sequence ID" value="KAA5489177.1"/>
    <property type="molecule type" value="Genomic_DNA"/>
</dbReference>
<dbReference type="Proteomes" id="UP001060260">
    <property type="component" value="Chromosome"/>
</dbReference>
<reference evidence="12" key="4">
    <citation type="submission" date="2022-08" db="EMBL/GenBank/DDBJ databases">
        <title>Genome Sequencing of Bacteroides fragilis Group Isolates with Nanopore Technology.</title>
        <authorList>
            <person name="Tisza M.J."/>
            <person name="Smith D."/>
            <person name="Dekker J.P."/>
        </authorList>
    </citation>
    <scope>NUCLEOTIDE SEQUENCE</scope>
    <source>
        <strain evidence="12">BFG-474</strain>
    </source>
</reference>
<dbReference type="SUPFAM" id="SSF51182">
    <property type="entry name" value="RmlC-like cupins"/>
    <property type="match status" value="1"/>
</dbReference>
<dbReference type="AlphaFoldDB" id="A0A174FRP9"/>
<dbReference type="EMBL" id="CZAI01000001">
    <property type="protein sequence ID" value="CUO52167.1"/>
    <property type="molecule type" value="Genomic_DNA"/>
</dbReference>
<name>A0A174FRP9_9BACE</name>
<dbReference type="Proteomes" id="UP000427825">
    <property type="component" value="Unassembled WGS sequence"/>
</dbReference>
<evidence type="ECO:0000313" key="4">
    <source>
        <dbReference type="EMBL" id="KAA5475132.1"/>
    </source>
</evidence>
<evidence type="ECO:0000313" key="12">
    <source>
        <dbReference type="EMBL" id="UVQ97422.1"/>
    </source>
</evidence>
<dbReference type="Proteomes" id="UP000475905">
    <property type="component" value="Unassembled WGS sequence"/>
</dbReference>
<dbReference type="InterPro" id="IPR014710">
    <property type="entry name" value="RmlC-like_jellyroll"/>
</dbReference>
<dbReference type="EMBL" id="QSCS01000004">
    <property type="protein sequence ID" value="RGY28830.1"/>
    <property type="molecule type" value="Genomic_DNA"/>
</dbReference>
<dbReference type="EMBL" id="QRUO01000007">
    <property type="protein sequence ID" value="RGR71997.1"/>
    <property type="molecule type" value="Genomic_DNA"/>
</dbReference>
<evidence type="ECO:0000313" key="18">
    <source>
        <dbReference type="Proteomes" id="UP000368418"/>
    </source>
</evidence>
<evidence type="ECO:0000313" key="10">
    <source>
        <dbReference type="EMBL" id="RHD45910.1"/>
    </source>
</evidence>
<dbReference type="EMBL" id="VVYP01000003">
    <property type="protein sequence ID" value="KAA5465457.1"/>
    <property type="molecule type" value="Genomic_DNA"/>
</dbReference>
<dbReference type="EMBL" id="VVYD01000001">
    <property type="protein sequence ID" value="KAA5503816.1"/>
    <property type="molecule type" value="Genomic_DNA"/>
</dbReference>
<evidence type="ECO:0000313" key="6">
    <source>
        <dbReference type="EMBL" id="KAA5503816.1"/>
    </source>
</evidence>
<proteinExistence type="predicted"/>
<reference evidence="18 19" key="3">
    <citation type="journal article" date="2019" name="Nat. Med.">
        <title>A library of human gut bacterial isolates paired with longitudinal multiomics data enables mechanistic microbiome research.</title>
        <authorList>
            <person name="Poyet M."/>
            <person name="Groussin M."/>
            <person name="Gibbons S.M."/>
            <person name="Avila-Pacheco J."/>
            <person name="Jiang X."/>
            <person name="Kearney S.M."/>
            <person name="Perrotta A.R."/>
            <person name="Berdy B."/>
            <person name="Zhao S."/>
            <person name="Lieberman T.D."/>
            <person name="Swanson P.K."/>
            <person name="Smith M."/>
            <person name="Roesemann S."/>
            <person name="Alexander J.E."/>
            <person name="Rich S.A."/>
            <person name="Livny J."/>
            <person name="Vlamakis H."/>
            <person name="Clish C."/>
            <person name="Bullock K."/>
            <person name="Deik A."/>
            <person name="Scott J."/>
            <person name="Pierce K.A."/>
            <person name="Xavier R.J."/>
            <person name="Alm E.J."/>
        </authorList>
    </citation>
    <scope>NUCLEOTIDE SEQUENCE [LARGE SCALE GENOMIC DNA]</scope>
    <source>
        <strain evidence="6 18">BIOML-A19</strain>
        <strain evidence="5 21">BIOML-A21</strain>
        <strain evidence="4 19">BIOML-A25</strain>
        <strain evidence="3 20">BIOML-A31</strain>
    </source>
</reference>
<evidence type="ECO:0000313" key="15">
    <source>
        <dbReference type="Proteomes" id="UP000284205"/>
    </source>
</evidence>
<dbReference type="PIRSF" id="PIRSF029883">
    <property type="entry name" value="KdgF"/>
    <property type="match status" value="1"/>
</dbReference>
<dbReference type="EMBL" id="CP103166">
    <property type="protein sequence ID" value="UVQ97422.1"/>
    <property type="molecule type" value="Genomic_DNA"/>
</dbReference>
<dbReference type="RefSeq" id="WP_005676719.1">
    <property type="nucleotide sequence ID" value="NZ_CABMOQ010000016.1"/>
</dbReference>
<dbReference type="InterPro" id="IPR025499">
    <property type="entry name" value="KdgF"/>
</dbReference>
<organism evidence="2 13">
    <name type="scientific">Bacteroides caccae</name>
    <dbReference type="NCBI Taxonomy" id="47678"/>
    <lineage>
        <taxon>Bacteria</taxon>
        <taxon>Pseudomonadati</taxon>
        <taxon>Bacteroidota</taxon>
        <taxon>Bacteroidia</taxon>
        <taxon>Bacteroidales</taxon>
        <taxon>Bacteroidaceae</taxon>
        <taxon>Bacteroides</taxon>
    </lineage>
</organism>
<dbReference type="InterPro" id="IPR052535">
    <property type="entry name" value="Bacilysin_H2HPP_isomerase"/>
</dbReference>
<dbReference type="InterPro" id="IPR013096">
    <property type="entry name" value="Cupin_2"/>
</dbReference>
<dbReference type="STRING" id="47678.ERS852494_00089"/>
<accession>A0A174FRP9</accession>
<dbReference type="Proteomes" id="UP000284205">
    <property type="component" value="Unassembled WGS sequence"/>
</dbReference>
<evidence type="ECO:0000313" key="9">
    <source>
        <dbReference type="EMBL" id="RGY28830.1"/>
    </source>
</evidence>
<evidence type="ECO:0000313" key="5">
    <source>
        <dbReference type="EMBL" id="KAA5489177.1"/>
    </source>
</evidence>
<feature type="domain" description="Cupin type-2" evidence="1">
    <location>
        <begin position="39"/>
        <end position="95"/>
    </location>
</feature>
<dbReference type="Proteomes" id="UP000283512">
    <property type="component" value="Unassembled WGS sequence"/>
</dbReference>
<gene>
    <name evidence="11" type="ORF">DW190_06445</name>
    <name evidence="10" type="ORF">DW794_15340</name>
    <name evidence="8" type="ORF">DWY26_09305</name>
    <name evidence="9" type="ORF">DXA49_03875</name>
    <name evidence="2" type="ORF">ERS852494_00089</name>
    <name evidence="6" type="ORF">F2Y31_00760</name>
    <name evidence="5" type="ORF">F2Y35_16930</name>
    <name evidence="3" type="ORF">F2Y36_03895</name>
    <name evidence="4" type="ORF">F2Y39_14345</name>
    <name evidence="12" type="ORF">NXW23_03360</name>
    <name evidence="7" type="ORF">Q4469_13225</name>
</gene>
<evidence type="ECO:0000313" key="20">
    <source>
        <dbReference type="Proteomes" id="UP000475905"/>
    </source>
</evidence>
<evidence type="ECO:0000313" key="11">
    <source>
        <dbReference type="EMBL" id="RHH92894.1"/>
    </source>
</evidence>
<dbReference type="Pfam" id="PF07883">
    <property type="entry name" value="Cupin_2"/>
    <property type="match status" value="1"/>
</dbReference>
<dbReference type="CDD" id="cd02238">
    <property type="entry name" value="cupin_KdgF"/>
    <property type="match status" value="1"/>
</dbReference>
<evidence type="ECO:0000313" key="21">
    <source>
        <dbReference type="Proteomes" id="UP000491168"/>
    </source>
</evidence>
<evidence type="ECO:0000313" key="7">
    <source>
        <dbReference type="EMBL" id="MDO6358640.1"/>
    </source>
</evidence>
<dbReference type="EMBL" id="QRKD01000003">
    <property type="protein sequence ID" value="RHH92894.1"/>
    <property type="molecule type" value="Genomic_DNA"/>
</dbReference>
<dbReference type="KEGG" id="bcac:CGC64_03235"/>
<dbReference type="Proteomes" id="UP000368418">
    <property type="component" value="Unassembled WGS sequence"/>
</dbReference>
<evidence type="ECO:0000313" key="3">
    <source>
        <dbReference type="EMBL" id="KAA5465457.1"/>
    </source>
</evidence>
<dbReference type="EMBL" id="QSJD01000027">
    <property type="protein sequence ID" value="RHD45910.1"/>
    <property type="molecule type" value="Genomic_DNA"/>
</dbReference>
<reference evidence="2 13" key="1">
    <citation type="submission" date="2015-09" db="EMBL/GenBank/DDBJ databases">
        <authorList>
            <consortium name="Pathogen Informatics"/>
        </authorList>
    </citation>
    <scope>NUCLEOTIDE SEQUENCE [LARGE SCALE GENOMIC DNA]</scope>
    <source>
        <strain evidence="2 13">2789STDY5834880</strain>
    </source>
</reference>
<evidence type="ECO:0000313" key="2">
    <source>
        <dbReference type="EMBL" id="CUO52167.1"/>
    </source>
</evidence>
<evidence type="ECO:0000313" key="13">
    <source>
        <dbReference type="Proteomes" id="UP000095657"/>
    </source>
</evidence>
<dbReference type="PANTHER" id="PTHR40112">
    <property type="entry name" value="H2HPP ISOMERASE"/>
    <property type="match status" value="1"/>
</dbReference>
<reference evidence="14 15" key="2">
    <citation type="submission" date="2018-08" db="EMBL/GenBank/DDBJ databases">
        <title>A genome reference for cultivated species of the human gut microbiota.</title>
        <authorList>
            <person name="Zou Y."/>
            <person name="Xue W."/>
            <person name="Luo G."/>
        </authorList>
    </citation>
    <scope>NUCLEOTIDE SEQUENCE [LARGE SCALE GENOMIC DNA]</scope>
    <source>
        <strain evidence="8 15">AF24-29LB</strain>
        <strain evidence="11 14">AM16-49B</strain>
        <strain evidence="10 17">AM31-16AC</strain>
        <strain evidence="9 16">OF02-6LB</strain>
    </source>
</reference>
<evidence type="ECO:0000313" key="14">
    <source>
        <dbReference type="Proteomes" id="UP000283512"/>
    </source>
</evidence>
<dbReference type="Proteomes" id="UP000491168">
    <property type="component" value="Unassembled WGS sequence"/>
</dbReference>
<protein>
    <submittedName>
        <fullName evidence="3">Cupin domain-containing protein</fullName>
    </submittedName>
    <submittedName>
        <fullName evidence="2">Pectin degradation protein</fullName>
    </submittedName>
</protein>
<evidence type="ECO:0000313" key="8">
    <source>
        <dbReference type="EMBL" id="RGR71997.1"/>
    </source>
</evidence>
<evidence type="ECO:0000259" key="1">
    <source>
        <dbReference type="Pfam" id="PF07883"/>
    </source>
</evidence>
<dbReference type="Proteomes" id="UP000284689">
    <property type="component" value="Unassembled WGS sequence"/>
</dbReference>
<evidence type="ECO:0000313" key="19">
    <source>
        <dbReference type="Proteomes" id="UP000427825"/>
    </source>
</evidence>
<dbReference type="InterPro" id="IPR011051">
    <property type="entry name" value="RmlC_Cupin_sf"/>
</dbReference>
<dbReference type="Proteomes" id="UP000284431">
    <property type="component" value="Unassembled WGS sequence"/>
</dbReference>
<dbReference type="PANTHER" id="PTHR40112:SF1">
    <property type="entry name" value="H2HPP ISOMERASE"/>
    <property type="match status" value="1"/>
</dbReference>
<evidence type="ECO:0000313" key="16">
    <source>
        <dbReference type="Proteomes" id="UP000284431"/>
    </source>
</evidence>
<sequence length="112" mass="12669">MKMCSEVFQFEKELKWENPGPGIRRQIMGYDEQLMMVKVQFEKGAVGTMHEHHHSQATYVVSGKFELTIGEQKEILSAGDGYYVAPNKPHGCVCLEAGVLIDTFTPMRADFL</sequence>